<gene>
    <name evidence="2" type="ORF">CBR_g38508</name>
</gene>
<comment type="caution">
    <text evidence="2">The sequence shown here is derived from an EMBL/GenBank/DDBJ whole genome shotgun (WGS) entry which is preliminary data.</text>
</comment>
<feature type="compositionally biased region" description="Basic and acidic residues" evidence="1">
    <location>
        <begin position="18"/>
        <end position="32"/>
    </location>
</feature>
<feature type="region of interest" description="Disordered" evidence="1">
    <location>
        <begin position="50"/>
        <end position="79"/>
    </location>
</feature>
<dbReference type="EMBL" id="BFEA01000004">
    <property type="protein sequence ID" value="GBG59484.1"/>
    <property type="molecule type" value="Genomic_DNA"/>
</dbReference>
<proteinExistence type="predicted"/>
<name>A0A388JNW8_CHABU</name>
<dbReference type="AlphaFoldDB" id="A0A388JNW8"/>
<protein>
    <submittedName>
        <fullName evidence="2">Uncharacterized protein</fullName>
    </submittedName>
</protein>
<evidence type="ECO:0000313" key="3">
    <source>
        <dbReference type="Proteomes" id="UP000265515"/>
    </source>
</evidence>
<feature type="region of interest" description="Disordered" evidence="1">
    <location>
        <begin position="327"/>
        <end position="357"/>
    </location>
</feature>
<evidence type="ECO:0000313" key="2">
    <source>
        <dbReference type="EMBL" id="GBG59484.1"/>
    </source>
</evidence>
<evidence type="ECO:0000256" key="1">
    <source>
        <dbReference type="SAM" id="MobiDB-lite"/>
    </source>
</evidence>
<sequence length="357" mass="40890">MQPETSHRTQGQGQDEDQAAREKEQDKEERAAIEREIRVQIRLKNMAELHEKVEQGEQPVVLEDREGNGSPTQDDETPFFTEAWDNFDKLLEATGRSREQHQEMGVKLVSTDLISLKGLMKEGFATAKTSDEKMEKRLTRVARASHEQKMDWQKEIGDLKKEFEGQDKKMEAIKTEVEKAWAGNEAIRQVNQTLNKVNDTLRTYLQVQRNIFQAKEAKWEKRIEDLEAKCVQQTPTTVVDWTEVQGLKIRKQPAEEAFKCQKVEERANEQKDEEIPLLDKEMLQPKEALAGTGSETGGFEWRMPTVLAHEARPPAEDAMDEAALPMTQGETVGRQKVQESVGQAMAEAEEREEREVS</sequence>
<feature type="region of interest" description="Disordered" evidence="1">
    <location>
        <begin position="1"/>
        <end position="32"/>
    </location>
</feature>
<dbReference type="Gramene" id="GBG59484">
    <property type="protein sequence ID" value="GBG59484"/>
    <property type="gene ID" value="CBR_g38508"/>
</dbReference>
<accession>A0A388JNW8</accession>
<keyword evidence="3" id="KW-1185">Reference proteome</keyword>
<dbReference type="Proteomes" id="UP000265515">
    <property type="component" value="Unassembled WGS sequence"/>
</dbReference>
<reference evidence="2 3" key="1">
    <citation type="journal article" date="2018" name="Cell">
        <title>The Chara Genome: Secondary Complexity and Implications for Plant Terrestrialization.</title>
        <authorList>
            <person name="Nishiyama T."/>
            <person name="Sakayama H."/>
            <person name="Vries J.D."/>
            <person name="Buschmann H."/>
            <person name="Saint-Marcoux D."/>
            <person name="Ullrich K.K."/>
            <person name="Haas F.B."/>
            <person name="Vanderstraeten L."/>
            <person name="Becker D."/>
            <person name="Lang D."/>
            <person name="Vosolsobe S."/>
            <person name="Rombauts S."/>
            <person name="Wilhelmsson P.K.I."/>
            <person name="Janitza P."/>
            <person name="Kern R."/>
            <person name="Heyl A."/>
            <person name="Rumpler F."/>
            <person name="Villalobos L.I.A.C."/>
            <person name="Clay J.M."/>
            <person name="Skokan R."/>
            <person name="Toyoda A."/>
            <person name="Suzuki Y."/>
            <person name="Kagoshima H."/>
            <person name="Schijlen E."/>
            <person name="Tajeshwar N."/>
            <person name="Catarino B."/>
            <person name="Hetherington A.J."/>
            <person name="Saltykova A."/>
            <person name="Bonnot C."/>
            <person name="Breuninger H."/>
            <person name="Symeonidi A."/>
            <person name="Radhakrishnan G.V."/>
            <person name="Van Nieuwerburgh F."/>
            <person name="Deforce D."/>
            <person name="Chang C."/>
            <person name="Karol K.G."/>
            <person name="Hedrich R."/>
            <person name="Ulvskov P."/>
            <person name="Glockner G."/>
            <person name="Delwiche C.F."/>
            <person name="Petrasek J."/>
            <person name="Van de Peer Y."/>
            <person name="Friml J."/>
            <person name="Beilby M."/>
            <person name="Dolan L."/>
            <person name="Kohara Y."/>
            <person name="Sugano S."/>
            <person name="Fujiyama A."/>
            <person name="Delaux P.-M."/>
            <person name="Quint M."/>
            <person name="TheiBen G."/>
            <person name="Hagemann M."/>
            <person name="Harholt J."/>
            <person name="Dunand C."/>
            <person name="Zachgo S."/>
            <person name="Langdale J."/>
            <person name="Maumus F."/>
            <person name="Straeten D.V.D."/>
            <person name="Gould S.B."/>
            <person name="Rensing S.A."/>
        </authorList>
    </citation>
    <scope>NUCLEOTIDE SEQUENCE [LARGE SCALE GENOMIC DNA]</scope>
    <source>
        <strain evidence="2 3">S276</strain>
    </source>
</reference>
<organism evidence="2 3">
    <name type="scientific">Chara braunii</name>
    <name type="common">Braun's stonewort</name>
    <dbReference type="NCBI Taxonomy" id="69332"/>
    <lineage>
        <taxon>Eukaryota</taxon>
        <taxon>Viridiplantae</taxon>
        <taxon>Streptophyta</taxon>
        <taxon>Charophyceae</taxon>
        <taxon>Charales</taxon>
        <taxon>Characeae</taxon>
        <taxon>Chara</taxon>
    </lineage>
</organism>